<evidence type="ECO:0000256" key="10">
    <source>
        <dbReference type="ARBA" id="ARBA00022989"/>
    </source>
</evidence>
<organism evidence="18">
    <name type="scientific">Symsagittifera roscoffensis</name>
    <name type="common">Mint-sauce worm</name>
    <name type="synonym">Convoluta roscoffensis</name>
    <dbReference type="NCBI Taxonomy" id="84072"/>
    <lineage>
        <taxon>Eukaryota</taxon>
        <taxon>Metazoa</taxon>
        <taxon>Xenacoelomorpha</taxon>
        <taxon>Acoelomorpha</taxon>
        <taxon>Acoela</taxon>
        <taxon>Sagittiferidae</taxon>
        <taxon>Symsagittifera</taxon>
    </lineage>
</organism>
<evidence type="ECO:0000256" key="15">
    <source>
        <dbReference type="ARBA" id="ARBA00049551"/>
    </source>
</evidence>
<evidence type="ECO:0000313" key="18">
    <source>
        <dbReference type="EMBL" id="ADI75246.1"/>
    </source>
</evidence>
<evidence type="ECO:0000256" key="2">
    <source>
        <dbReference type="ARBA" id="ARBA00009025"/>
    </source>
</evidence>
<keyword evidence="7 16" id="KW-0812">Transmembrane</keyword>
<feature type="transmembrane region" description="Helical" evidence="16">
    <location>
        <begin position="24"/>
        <end position="43"/>
    </location>
</feature>
<keyword evidence="12 16" id="KW-0830">Ubiquinone</keyword>
<keyword evidence="14 16" id="KW-0472">Membrane</keyword>
<dbReference type="PANTHER" id="PTHR43507:SF20">
    <property type="entry name" value="NADH-UBIQUINONE OXIDOREDUCTASE CHAIN 4"/>
    <property type="match status" value="1"/>
</dbReference>
<feature type="transmembrane region" description="Helical" evidence="16">
    <location>
        <begin position="381"/>
        <end position="403"/>
    </location>
</feature>
<evidence type="ECO:0000256" key="6">
    <source>
        <dbReference type="ARBA" id="ARBA00022660"/>
    </source>
</evidence>
<evidence type="ECO:0000256" key="3">
    <source>
        <dbReference type="ARBA" id="ARBA00012944"/>
    </source>
</evidence>
<dbReference type="GO" id="GO:0048039">
    <property type="term" value="F:ubiquinone binding"/>
    <property type="evidence" value="ECO:0007669"/>
    <property type="project" value="TreeGrafter"/>
</dbReference>
<comment type="subcellular location">
    <subcellularLocation>
        <location evidence="1 16">Mitochondrion membrane</location>
        <topology evidence="1 16">Multi-pass membrane protein</topology>
    </subcellularLocation>
</comment>
<keyword evidence="8" id="KW-1278">Translocase</keyword>
<comment type="similarity">
    <text evidence="2 16">Belongs to the complex I subunit 4 family.</text>
</comment>
<dbReference type="InterPro" id="IPR001750">
    <property type="entry name" value="ND/Mrp_TM"/>
</dbReference>
<keyword evidence="13 16" id="KW-0496">Mitochondrion</keyword>
<feature type="transmembrane region" description="Helical" evidence="16">
    <location>
        <begin position="424"/>
        <end position="447"/>
    </location>
</feature>
<protein>
    <recommendedName>
        <fullName evidence="4 16">NADH-ubiquinone oxidoreductase chain 4</fullName>
        <ecNumber evidence="3 16">7.1.1.2</ecNumber>
    </recommendedName>
</protein>
<evidence type="ECO:0000256" key="1">
    <source>
        <dbReference type="ARBA" id="ARBA00004225"/>
    </source>
</evidence>
<feature type="transmembrane region" description="Helical" evidence="16">
    <location>
        <begin position="277"/>
        <end position="300"/>
    </location>
</feature>
<gene>
    <name evidence="18" type="primary">ND4</name>
</gene>
<evidence type="ECO:0000256" key="7">
    <source>
        <dbReference type="ARBA" id="ARBA00022692"/>
    </source>
</evidence>
<comment type="catalytic activity">
    <reaction evidence="15 16">
        <text>a ubiquinone + NADH + 5 H(+)(in) = a ubiquinol + NAD(+) + 4 H(+)(out)</text>
        <dbReference type="Rhea" id="RHEA:29091"/>
        <dbReference type="Rhea" id="RHEA-COMP:9565"/>
        <dbReference type="Rhea" id="RHEA-COMP:9566"/>
        <dbReference type="ChEBI" id="CHEBI:15378"/>
        <dbReference type="ChEBI" id="CHEBI:16389"/>
        <dbReference type="ChEBI" id="CHEBI:17976"/>
        <dbReference type="ChEBI" id="CHEBI:57540"/>
        <dbReference type="ChEBI" id="CHEBI:57945"/>
        <dbReference type="EC" id="7.1.1.2"/>
    </reaction>
</comment>
<dbReference type="GO" id="GO:0031966">
    <property type="term" value="C:mitochondrial membrane"/>
    <property type="evidence" value="ECO:0007669"/>
    <property type="project" value="UniProtKB-SubCell"/>
</dbReference>
<accession>E3UFE7</accession>
<feature type="transmembrane region" description="Helical" evidence="16">
    <location>
        <begin position="341"/>
        <end position="361"/>
    </location>
</feature>
<dbReference type="GO" id="GO:0003954">
    <property type="term" value="F:NADH dehydrogenase activity"/>
    <property type="evidence" value="ECO:0007669"/>
    <property type="project" value="TreeGrafter"/>
</dbReference>
<feature type="transmembrane region" description="Helical" evidence="16">
    <location>
        <begin position="189"/>
        <end position="211"/>
    </location>
</feature>
<keyword evidence="5 16" id="KW-0813">Transport</keyword>
<evidence type="ECO:0000256" key="12">
    <source>
        <dbReference type="ARBA" id="ARBA00023075"/>
    </source>
</evidence>
<feature type="transmembrane region" description="Helical" evidence="16">
    <location>
        <begin position="55"/>
        <end position="75"/>
    </location>
</feature>
<dbReference type="PRINTS" id="PR01437">
    <property type="entry name" value="NUOXDRDTASE4"/>
</dbReference>
<keyword evidence="10 16" id="KW-1133">Transmembrane helix</keyword>
<feature type="transmembrane region" description="Helical" evidence="16">
    <location>
        <begin position="109"/>
        <end position="126"/>
    </location>
</feature>
<feature type="domain" description="NADH:quinone oxidoreductase/Mrp antiporter transmembrane" evidence="17">
    <location>
        <begin position="103"/>
        <end position="388"/>
    </location>
</feature>
<dbReference type="GeneID" id="9829952"/>
<dbReference type="GO" id="GO:0008137">
    <property type="term" value="F:NADH dehydrogenase (ubiquinone) activity"/>
    <property type="evidence" value="ECO:0007669"/>
    <property type="project" value="UniProtKB-UniRule"/>
</dbReference>
<dbReference type="InterPro" id="IPR003918">
    <property type="entry name" value="NADH_UbQ_OxRdtase"/>
</dbReference>
<dbReference type="PANTHER" id="PTHR43507">
    <property type="entry name" value="NADH-UBIQUINONE OXIDOREDUCTASE CHAIN 4"/>
    <property type="match status" value="1"/>
</dbReference>
<feature type="transmembrane region" description="Helical" evidence="16">
    <location>
        <begin position="138"/>
        <end position="160"/>
    </location>
</feature>
<evidence type="ECO:0000256" key="11">
    <source>
        <dbReference type="ARBA" id="ARBA00023027"/>
    </source>
</evidence>
<dbReference type="AlphaFoldDB" id="E3UFE7"/>
<geneLocation type="mitochondrion" evidence="18"/>
<evidence type="ECO:0000256" key="16">
    <source>
        <dbReference type="RuleBase" id="RU003297"/>
    </source>
</evidence>
<feature type="transmembrane region" description="Helical" evidence="16">
    <location>
        <begin position="87"/>
        <end position="103"/>
    </location>
</feature>
<reference evidence="18" key="1">
    <citation type="journal article" date="2010" name="BMC Evol. Biol.">
        <title>The phylogenetic position of Acoela as revealed by the complete mitochondrial genome of Symsagittifera roscoffensis.</title>
        <authorList>
            <person name="Mwinyi A."/>
            <person name="Bailly X."/>
            <person name="Bourlat S.J."/>
            <person name="Jondelius U."/>
            <person name="Littlewood D.T.J."/>
            <person name="Podsiadlowski L."/>
        </authorList>
    </citation>
    <scope>NUCLEOTIDE SEQUENCE</scope>
</reference>
<proteinExistence type="inferred from homology"/>
<evidence type="ECO:0000256" key="5">
    <source>
        <dbReference type="ARBA" id="ARBA00022448"/>
    </source>
</evidence>
<dbReference type="Pfam" id="PF00361">
    <property type="entry name" value="Proton_antipo_M"/>
    <property type="match status" value="1"/>
</dbReference>
<evidence type="ECO:0000256" key="9">
    <source>
        <dbReference type="ARBA" id="ARBA00022982"/>
    </source>
</evidence>
<evidence type="ECO:0000256" key="14">
    <source>
        <dbReference type="ARBA" id="ARBA00023136"/>
    </source>
</evidence>
<dbReference type="CTD" id="4538"/>
<dbReference type="GO" id="GO:0015990">
    <property type="term" value="P:electron transport coupled proton transport"/>
    <property type="evidence" value="ECO:0007669"/>
    <property type="project" value="TreeGrafter"/>
</dbReference>
<dbReference type="EC" id="7.1.1.2" evidence="3 16"/>
<evidence type="ECO:0000256" key="8">
    <source>
        <dbReference type="ARBA" id="ARBA00022967"/>
    </source>
</evidence>
<sequence length="449" mass="51074">MVWTISLLSIFYYSIKIGLSAVKVNKLLLSPFMISLTAFFYFMDLQNNMGLDFQLETSLVILTLGLWIPTTLSVFQTSFIKNKNMALDYLFNLFVILLLIFFSKSLLTFFIFFELSVIPIIIIIFLGGSAKTKGEASFFLFLFTGLSAFFLLFFISFFALKNSGDLNLILSFSYESISKVEFSWFLSNFFSFVIILSLLVKLPIFFFHMWLPKAHVEAPVFGSMILASVMLKLGGFGIYLLSSMLLFNNFILLLVSMMPYLCFLSGISCYSQKDLKVLIALSSVNHMSFFLMGFICLQAQSIWGGLMLMLGHGVVSSMMFYFSSIVYSLTSSRSIFFSKNFGSNVLLSSIWIFLIFLNGGFPPFLSFLGEISIMKIFIENPIIIFFLFLNFMLVGLYSVLMLSHLSESKSLKPNLNSQGGLNEWTVLMVSFLHLMLLYVLSFSQSIFYL</sequence>
<feature type="transmembrane region" description="Helical" evidence="16">
    <location>
        <begin position="247"/>
        <end position="270"/>
    </location>
</feature>
<evidence type="ECO:0000256" key="4">
    <source>
        <dbReference type="ARBA" id="ARBA00021006"/>
    </source>
</evidence>
<name>E3UFE7_SYMRO</name>
<evidence type="ECO:0000256" key="13">
    <source>
        <dbReference type="ARBA" id="ARBA00023128"/>
    </source>
</evidence>
<keyword evidence="11 16" id="KW-0520">NAD</keyword>
<comment type="function">
    <text evidence="16">Core subunit of the mitochondrial membrane respiratory chain NADH dehydrogenase (Complex I) which catalyzes electron transfer from NADH through the respiratory chain, using ubiquinone as an electron acceptor. Essential for the catalytic activity and assembly of complex I.</text>
</comment>
<dbReference type="EMBL" id="HM237350">
    <property type="protein sequence ID" value="ADI75246.1"/>
    <property type="molecule type" value="Genomic_DNA"/>
</dbReference>
<keyword evidence="9 16" id="KW-0249">Electron transport</keyword>
<feature type="transmembrane region" description="Helical" evidence="16">
    <location>
        <begin position="218"/>
        <end position="241"/>
    </location>
</feature>
<keyword evidence="6 16" id="KW-0679">Respiratory chain</keyword>
<evidence type="ECO:0000259" key="17">
    <source>
        <dbReference type="Pfam" id="PF00361"/>
    </source>
</evidence>
<dbReference type="GO" id="GO:0042773">
    <property type="term" value="P:ATP synthesis coupled electron transport"/>
    <property type="evidence" value="ECO:0007669"/>
    <property type="project" value="InterPro"/>
</dbReference>
<dbReference type="RefSeq" id="YP_003934242.1">
    <property type="nucleotide sequence ID" value="NC_014578.1"/>
</dbReference>